<dbReference type="EMBL" id="CT573213">
    <property type="protein sequence ID" value="CAJ64728.1"/>
    <property type="molecule type" value="Genomic_DNA"/>
</dbReference>
<evidence type="ECO:0000313" key="2">
    <source>
        <dbReference type="Proteomes" id="UP000000657"/>
    </source>
</evidence>
<accession>Q0RCU6</accession>
<dbReference type="Proteomes" id="UP000000657">
    <property type="component" value="Chromosome"/>
</dbReference>
<dbReference type="HOGENOM" id="CLU_2342658_0_0_11"/>
<gene>
    <name evidence="1" type="ordered locus">FRAAL6104</name>
</gene>
<evidence type="ECO:0000313" key="1">
    <source>
        <dbReference type="EMBL" id="CAJ64728.1"/>
    </source>
</evidence>
<organism evidence="1 2">
    <name type="scientific">Frankia alni (strain DSM 45986 / CECT 9034 / ACN14a)</name>
    <dbReference type="NCBI Taxonomy" id="326424"/>
    <lineage>
        <taxon>Bacteria</taxon>
        <taxon>Bacillati</taxon>
        <taxon>Actinomycetota</taxon>
        <taxon>Actinomycetes</taxon>
        <taxon>Frankiales</taxon>
        <taxon>Frankiaceae</taxon>
        <taxon>Frankia</taxon>
    </lineage>
</organism>
<dbReference type="KEGG" id="fal:FRAAL6104"/>
<protein>
    <submittedName>
        <fullName evidence="1">Uncharacterized protein</fullName>
    </submittedName>
</protein>
<sequence>MGVGSIDGRMRRCLGRKVGAGATVLIPLLTEFCFGAAGLPWRPECQRPDPRFRGNRAEAISGEDMPIFFFCSRTAMSVTSASRRRPSALRARIRRGR</sequence>
<reference evidence="1 2" key="1">
    <citation type="journal article" date="2007" name="Genome Res.">
        <title>Genome characteristics of facultatively symbiotic Frankia sp. strains reflect host range and host plant biogeography.</title>
        <authorList>
            <person name="Normand P."/>
            <person name="Lapierre P."/>
            <person name="Tisa L.S."/>
            <person name="Gogarten J.P."/>
            <person name="Alloisio N."/>
            <person name="Bagnarol E."/>
            <person name="Bassi C.A."/>
            <person name="Berry A.M."/>
            <person name="Bickhart D.M."/>
            <person name="Choisne N."/>
            <person name="Couloux A."/>
            <person name="Cournoyer B."/>
            <person name="Cruveiller S."/>
            <person name="Daubin V."/>
            <person name="Demange N."/>
            <person name="Francino M.P."/>
            <person name="Goltsman E."/>
            <person name="Huang Y."/>
            <person name="Kopp O.R."/>
            <person name="Labarre L."/>
            <person name="Lapidus A."/>
            <person name="Lavire C."/>
            <person name="Marechal J."/>
            <person name="Martinez M."/>
            <person name="Mastronunzio J.E."/>
            <person name="Mullin B.C."/>
            <person name="Niemann J."/>
            <person name="Pujic P."/>
            <person name="Rawnsley T."/>
            <person name="Rouy Z."/>
            <person name="Schenowitz C."/>
            <person name="Sellstedt A."/>
            <person name="Tavares F."/>
            <person name="Tomkins J.P."/>
            <person name="Vallenet D."/>
            <person name="Valverde C."/>
            <person name="Wall L.G."/>
            <person name="Wang Y."/>
            <person name="Medigue C."/>
            <person name="Benson D.R."/>
        </authorList>
    </citation>
    <scope>NUCLEOTIDE SEQUENCE [LARGE SCALE GENOMIC DNA]</scope>
    <source>
        <strain evidence="2">DSM 45986 / CECT 9034 / ACN14a</strain>
    </source>
</reference>
<dbReference type="STRING" id="326424.FRAAL6104"/>
<name>Q0RCU6_FRAAA</name>
<dbReference type="AlphaFoldDB" id="Q0RCU6"/>
<keyword evidence="2" id="KW-1185">Reference proteome</keyword>
<proteinExistence type="predicted"/>